<feature type="region of interest" description="Disordered" evidence="4">
    <location>
        <begin position="1"/>
        <end position="34"/>
    </location>
</feature>
<evidence type="ECO:0000313" key="5">
    <source>
        <dbReference type="EMBL" id="KAK9833077.1"/>
    </source>
</evidence>
<dbReference type="PROSITE" id="PS01013">
    <property type="entry name" value="OSBP"/>
    <property type="match status" value="1"/>
</dbReference>
<dbReference type="PANTHER" id="PTHR10972">
    <property type="entry name" value="OXYSTEROL-BINDING PROTEIN-RELATED"/>
    <property type="match status" value="1"/>
</dbReference>
<dbReference type="Gene3D" id="2.40.160.120">
    <property type="match status" value="1"/>
</dbReference>
<feature type="compositionally biased region" description="Basic residues" evidence="4">
    <location>
        <begin position="1"/>
        <end position="10"/>
    </location>
</feature>
<keyword evidence="2" id="KW-0597">Phosphoprotein</keyword>
<evidence type="ECO:0000256" key="4">
    <source>
        <dbReference type="SAM" id="MobiDB-lite"/>
    </source>
</evidence>
<accession>A0AAW1RH59</accession>
<comment type="caution">
    <text evidence="5">The sequence shown here is derived from an EMBL/GenBank/DDBJ whole genome shotgun (WGS) entry which is preliminary data.</text>
</comment>
<reference evidence="5 6" key="1">
    <citation type="journal article" date="2024" name="Nat. Commun.">
        <title>Phylogenomics reveals the evolutionary origins of lichenization in chlorophyte algae.</title>
        <authorList>
            <person name="Puginier C."/>
            <person name="Libourel C."/>
            <person name="Otte J."/>
            <person name="Skaloud P."/>
            <person name="Haon M."/>
            <person name="Grisel S."/>
            <person name="Petersen M."/>
            <person name="Berrin J.G."/>
            <person name="Delaux P.M."/>
            <person name="Dal Grande F."/>
            <person name="Keller J."/>
        </authorList>
    </citation>
    <scope>NUCLEOTIDE SEQUENCE [LARGE SCALE GENOMIC DNA]</scope>
    <source>
        <strain evidence="5 6">SAG 2145</strain>
    </source>
</reference>
<comment type="similarity">
    <text evidence="1 3">Belongs to the OSBP family.</text>
</comment>
<dbReference type="InterPro" id="IPR000648">
    <property type="entry name" value="Oxysterol-bd"/>
</dbReference>
<evidence type="ECO:0000313" key="6">
    <source>
        <dbReference type="Proteomes" id="UP001438707"/>
    </source>
</evidence>
<dbReference type="GO" id="GO:0032934">
    <property type="term" value="F:sterol binding"/>
    <property type="evidence" value="ECO:0007669"/>
    <property type="project" value="TreeGrafter"/>
</dbReference>
<dbReference type="SUPFAM" id="SSF144000">
    <property type="entry name" value="Oxysterol-binding protein-like"/>
    <property type="match status" value="1"/>
</dbReference>
<dbReference type="InterPro" id="IPR037239">
    <property type="entry name" value="OSBP_sf"/>
</dbReference>
<dbReference type="PANTHER" id="PTHR10972:SF205">
    <property type="entry name" value="OXYSTEROL-BINDING PROTEIN 1"/>
    <property type="match status" value="1"/>
</dbReference>
<dbReference type="AlphaFoldDB" id="A0AAW1RH59"/>
<dbReference type="GO" id="GO:0016020">
    <property type="term" value="C:membrane"/>
    <property type="evidence" value="ECO:0007669"/>
    <property type="project" value="TreeGrafter"/>
</dbReference>
<dbReference type="InterPro" id="IPR018494">
    <property type="entry name" value="Oxysterol-bd_CS"/>
</dbReference>
<gene>
    <name evidence="5" type="ORF">WJX74_006386</name>
</gene>
<evidence type="ECO:0000256" key="1">
    <source>
        <dbReference type="ARBA" id="ARBA00008842"/>
    </source>
</evidence>
<feature type="compositionally biased region" description="Polar residues" evidence="4">
    <location>
        <begin position="11"/>
        <end position="24"/>
    </location>
</feature>
<proteinExistence type="inferred from homology"/>
<sequence length="420" mass="46842">MASRLFKRPWTRSNDGSEATTASRPETPDDDDFHDAEEAVLHPDAHEEGGLAFNNRELLESQRSAIYELIRDMGMKFLTGHINLINMSLPVKMFEPRSYLEKLTDVWVYPALLTKAASCTDPVERMRWTVTWFVAGLQHVFQSWRKPFNPLLGETYQASQPDGSTVQMEQISHHPPISAFQITGPGYLFVGHSQPEVTFRANAIKTTAKGMRMLHFADGTSIDIVYPAYYMRGILSGTPRGEMVGTARFTDATHGLVCDVTFGKADGAAPSDRLLNRSDTCTATLCQLDRTNLASAQANSSASADASQERGWSKRLGGLTGRLTSLSLINRADNGLPEGSQVIGRGLGNWLSYFEWDHHRYWSIGESHATLWQPDPAALPSDCRFREDLVALRAGDVKQSQVLKEQLEVRQRQDAKLRKP</sequence>
<dbReference type="GO" id="GO:0005829">
    <property type="term" value="C:cytosol"/>
    <property type="evidence" value="ECO:0007669"/>
    <property type="project" value="TreeGrafter"/>
</dbReference>
<dbReference type="Pfam" id="PF01237">
    <property type="entry name" value="Oxysterol_BP"/>
    <property type="match status" value="1"/>
</dbReference>
<evidence type="ECO:0000256" key="3">
    <source>
        <dbReference type="RuleBase" id="RU003844"/>
    </source>
</evidence>
<evidence type="ECO:0008006" key="7">
    <source>
        <dbReference type="Google" id="ProtNLM"/>
    </source>
</evidence>
<organism evidence="5 6">
    <name type="scientific">Apatococcus lobatus</name>
    <dbReference type="NCBI Taxonomy" id="904363"/>
    <lineage>
        <taxon>Eukaryota</taxon>
        <taxon>Viridiplantae</taxon>
        <taxon>Chlorophyta</taxon>
        <taxon>core chlorophytes</taxon>
        <taxon>Trebouxiophyceae</taxon>
        <taxon>Chlorellales</taxon>
        <taxon>Chlorellaceae</taxon>
        <taxon>Apatococcus</taxon>
    </lineage>
</organism>
<dbReference type="Proteomes" id="UP001438707">
    <property type="component" value="Unassembled WGS sequence"/>
</dbReference>
<keyword evidence="6" id="KW-1185">Reference proteome</keyword>
<protein>
    <recommendedName>
        <fullName evidence="7">Oxysterol-binding protein</fullName>
    </recommendedName>
</protein>
<dbReference type="EMBL" id="JALJOS010000011">
    <property type="protein sequence ID" value="KAK9833077.1"/>
    <property type="molecule type" value="Genomic_DNA"/>
</dbReference>
<evidence type="ECO:0000256" key="2">
    <source>
        <dbReference type="ARBA" id="ARBA00022553"/>
    </source>
</evidence>
<name>A0AAW1RH59_9CHLO</name>